<feature type="region of interest" description="Disordered" evidence="2">
    <location>
        <begin position="1"/>
        <end position="27"/>
    </location>
</feature>
<dbReference type="EMBL" id="JBEZLS010000005">
    <property type="protein sequence ID" value="MEU9350975.1"/>
    <property type="molecule type" value="Genomic_DNA"/>
</dbReference>
<dbReference type="Gene3D" id="3.30.559.10">
    <property type="entry name" value="Chloramphenicol acetyltransferase-like domain"/>
    <property type="match status" value="1"/>
</dbReference>
<dbReference type="Pfam" id="PF00550">
    <property type="entry name" value="PP-binding"/>
    <property type="match status" value="1"/>
</dbReference>
<evidence type="ECO:0000256" key="2">
    <source>
        <dbReference type="SAM" id="MobiDB-lite"/>
    </source>
</evidence>
<feature type="domain" description="Carrier" evidence="3">
    <location>
        <begin position="23"/>
        <end position="98"/>
    </location>
</feature>
<proteinExistence type="predicted"/>
<gene>
    <name evidence="4" type="ORF">AB0D65_08105</name>
</gene>
<name>A0ABV3E1E8_9ACTN</name>
<dbReference type="Gene3D" id="3.30.559.30">
    <property type="entry name" value="Nonribosomal peptide synthetase, condensation domain"/>
    <property type="match status" value="1"/>
</dbReference>
<dbReference type="SUPFAM" id="SSF47336">
    <property type="entry name" value="ACP-like"/>
    <property type="match status" value="1"/>
</dbReference>
<reference evidence="4 5" key="1">
    <citation type="submission" date="2024-06" db="EMBL/GenBank/DDBJ databases">
        <title>The Natural Products Discovery Center: Release of the First 8490 Sequenced Strains for Exploring Actinobacteria Biosynthetic Diversity.</title>
        <authorList>
            <person name="Kalkreuter E."/>
            <person name="Kautsar S.A."/>
            <person name="Yang D."/>
            <person name="Bader C.D."/>
            <person name="Teijaro C.N."/>
            <person name="Fluegel L."/>
            <person name="Davis C.M."/>
            <person name="Simpson J.R."/>
            <person name="Lauterbach L."/>
            <person name="Steele A.D."/>
            <person name="Gui C."/>
            <person name="Meng S."/>
            <person name="Li G."/>
            <person name="Viehrig K."/>
            <person name="Ye F."/>
            <person name="Su P."/>
            <person name="Kiefer A.F."/>
            <person name="Nichols A."/>
            <person name="Cepeda A.J."/>
            <person name="Yan W."/>
            <person name="Fan B."/>
            <person name="Jiang Y."/>
            <person name="Adhikari A."/>
            <person name="Zheng C.-J."/>
            <person name="Schuster L."/>
            <person name="Cowan T.M."/>
            <person name="Smanski M.J."/>
            <person name="Chevrette M.G."/>
            <person name="De Carvalho L.P.S."/>
            <person name="Shen B."/>
        </authorList>
    </citation>
    <scope>NUCLEOTIDE SEQUENCE [LARGE SCALE GENOMIC DNA]</scope>
    <source>
        <strain evidence="4 5">NPDC048274</strain>
    </source>
</reference>
<evidence type="ECO:0000313" key="5">
    <source>
        <dbReference type="Proteomes" id="UP001551582"/>
    </source>
</evidence>
<dbReference type="InterPro" id="IPR001242">
    <property type="entry name" value="Condensation_dom"/>
</dbReference>
<dbReference type="InterPro" id="IPR036736">
    <property type="entry name" value="ACP-like_sf"/>
</dbReference>
<sequence length="546" mass="59473">MAGPTGEPVGARVEPYPGGAKPTDDRPTAASVAAVYREVLALADCADDDSFFRLGGDSFHASQALAVLAEHHGVRLPLAEMYRDSTPAGVAKSLLELMGRPRPRRSITSLARRRRTWFPLSLSQESFYAMDRATGGAGLFTNVGRLTLRGDVDPQAVRGALADTVRRQPALRTVFGEEGGRPAQRFVEQDSPLIDECDLRTGDGEAALRRRIREQHLRGFDLHAAPPVRFVLARTADDTWTLLTAVHHIVFDGMSQSLLLDEISRAYAHRLGAVPETPAPEFTYADFAYWQRDTLRGERAEEHLRGLAEAVRHTPAPIVGDGSQGKGYTSRIRPFAVDDATVRRLRVRAARHDTTLFVGLVAALLEFAARRGGGTRQLVAVQAANRGLPGTADVIGCFSNTLYVSGEARPMEDPEERLVRTREDVARALRHEEMPLDHALGLLAERGIGRACRPQIGFALQPPRHQTRDLPGGVLEAEYLLQSGDAVDPTTFPFVLELFAEPGGLAGVSHHRLAVWPEGAFAVAEHQLAAVFAYLSGSGRPPATER</sequence>
<dbReference type="InterPro" id="IPR009081">
    <property type="entry name" value="PP-bd_ACP"/>
</dbReference>
<dbReference type="RefSeq" id="WP_359977652.1">
    <property type="nucleotide sequence ID" value="NZ_JBEZLS010000005.1"/>
</dbReference>
<dbReference type="Gene3D" id="1.10.1200.10">
    <property type="entry name" value="ACP-like"/>
    <property type="match status" value="1"/>
</dbReference>
<dbReference type="Proteomes" id="UP001551582">
    <property type="component" value="Unassembled WGS sequence"/>
</dbReference>
<dbReference type="PANTHER" id="PTHR45527">
    <property type="entry name" value="NONRIBOSOMAL PEPTIDE SYNTHETASE"/>
    <property type="match status" value="1"/>
</dbReference>
<dbReference type="PANTHER" id="PTHR45527:SF1">
    <property type="entry name" value="FATTY ACID SYNTHASE"/>
    <property type="match status" value="1"/>
</dbReference>
<comment type="caution">
    <text evidence="4">The sequence shown here is derived from an EMBL/GenBank/DDBJ whole genome shotgun (WGS) entry which is preliminary data.</text>
</comment>
<dbReference type="InterPro" id="IPR023213">
    <property type="entry name" value="CAT-like_dom_sf"/>
</dbReference>
<comment type="cofactor">
    <cofactor evidence="1">
        <name>pantetheine 4'-phosphate</name>
        <dbReference type="ChEBI" id="CHEBI:47942"/>
    </cofactor>
</comment>
<organism evidence="4 5">
    <name type="scientific">Streptomyces griseoloalbus</name>
    <dbReference type="NCBI Taxonomy" id="67303"/>
    <lineage>
        <taxon>Bacteria</taxon>
        <taxon>Bacillati</taxon>
        <taxon>Actinomycetota</taxon>
        <taxon>Actinomycetes</taxon>
        <taxon>Kitasatosporales</taxon>
        <taxon>Streptomycetaceae</taxon>
        <taxon>Streptomyces</taxon>
    </lineage>
</organism>
<evidence type="ECO:0000259" key="3">
    <source>
        <dbReference type="PROSITE" id="PS50075"/>
    </source>
</evidence>
<dbReference type="Pfam" id="PF00668">
    <property type="entry name" value="Condensation"/>
    <property type="match status" value="1"/>
</dbReference>
<evidence type="ECO:0000256" key="1">
    <source>
        <dbReference type="ARBA" id="ARBA00001957"/>
    </source>
</evidence>
<dbReference type="PROSITE" id="PS50075">
    <property type="entry name" value="CARRIER"/>
    <property type="match status" value="1"/>
</dbReference>
<accession>A0ABV3E1E8</accession>
<evidence type="ECO:0000313" key="4">
    <source>
        <dbReference type="EMBL" id="MEU9350975.1"/>
    </source>
</evidence>
<dbReference type="SUPFAM" id="SSF52777">
    <property type="entry name" value="CoA-dependent acyltransferases"/>
    <property type="match status" value="2"/>
</dbReference>
<protein>
    <submittedName>
        <fullName evidence="4">Condensation domain-containing protein</fullName>
    </submittedName>
</protein>
<keyword evidence="5" id="KW-1185">Reference proteome</keyword>